<proteinExistence type="predicted"/>
<organism evidence="1 2">
    <name type="scientific">Lactobacillus delbrueckii</name>
    <dbReference type="NCBI Taxonomy" id="1584"/>
    <lineage>
        <taxon>Bacteria</taxon>
        <taxon>Bacillati</taxon>
        <taxon>Bacillota</taxon>
        <taxon>Bacilli</taxon>
        <taxon>Lactobacillales</taxon>
        <taxon>Lactobacillaceae</taxon>
        <taxon>Lactobacillus</taxon>
    </lineage>
</organism>
<dbReference type="Gene3D" id="3.20.20.210">
    <property type="match status" value="1"/>
</dbReference>
<name>A0A4Q7DUX8_9LACO</name>
<dbReference type="PANTHER" id="PTHR43844">
    <property type="entry name" value="METHIONINE SYNTHASE"/>
    <property type="match status" value="1"/>
</dbReference>
<keyword evidence="1" id="KW-0808">Transferase</keyword>
<evidence type="ECO:0000313" key="2">
    <source>
        <dbReference type="Proteomes" id="UP000292818"/>
    </source>
</evidence>
<reference evidence="1 2" key="1">
    <citation type="submission" date="2019-01" db="EMBL/GenBank/DDBJ databases">
        <title>Colonization of the human gut by bovine bacteria present in Parmesan cheese.</title>
        <authorList>
            <person name="Lugli G.A."/>
            <person name="Milani C."/>
        </authorList>
    </citation>
    <scope>NUCLEOTIDE SEQUENCE [LARGE SCALE GENOMIC DNA]</scope>
    <source>
        <strain evidence="1 2">LDELB18P1</strain>
    </source>
</reference>
<dbReference type="SUPFAM" id="SSF51726">
    <property type="entry name" value="UROD/MetE-like"/>
    <property type="match status" value="1"/>
</dbReference>
<evidence type="ECO:0000313" key="1">
    <source>
        <dbReference type="EMBL" id="RZM16811.1"/>
    </source>
</evidence>
<dbReference type="InterPro" id="IPR038071">
    <property type="entry name" value="UROD/MetE-like_sf"/>
</dbReference>
<keyword evidence="1" id="KW-0489">Methyltransferase</keyword>
<gene>
    <name evidence="1" type="ORF">LDELB18P1_0701</name>
</gene>
<dbReference type="RefSeq" id="WP_130137356.1">
    <property type="nucleotide sequence ID" value="NZ_BNIE01000076.1"/>
</dbReference>
<dbReference type="GO" id="GO:0008168">
    <property type="term" value="F:methyltransferase activity"/>
    <property type="evidence" value="ECO:0007669"/>
    <property type="project" value="UniProtKB-KW"/>
</dbReference>
<dbReference type="EMBL" id="SETJ01000023">
    <property type="protein sequence ID" value="RZM16811.1"/>
    <property type="molecule type" value="Genomic_DNA"/>
</dbReference>
<sequence>MDITLHFCQGNLRSKKFYDAKYDGLVDTIFQLPFSGFFMEFDDEKYCNFALLEKRQGQKIVLGLVNTQSDELEDKEVLLKRLEEANKHVDPKQICIATQYVFASTEAGNLISEEGQWRKLDLVHELVESLNA</sequence>
<dbReference type="PANTHER" id="PTHR43844:SF1">
    <property type="entry name" value="METHIONINE SYNTHASE"/>
    <property type="match status" value="1"/>
</dbReference>
<protein>
    <submittedName>
        <fullName evidence="1">5-methyltetrahydropteroyltriglutamate--homocyste ine methyltransferase</fullName>
    </submittedName>
</protein>
<dbReference type="GO" id="GO:0032259">
    <property type="term" value="P:methylation"/>
    <property type="evidence" value="ECO:0007669"/>
    <property type="project" value="UniProtKB-KW"/>
</dbReference>
<dbReference type="Proteomes" id="UP000292818">
    <property type="component" value="Unassembled WGS sequence"/>
</dbReference>
<dbReference type="AlphaFoldDB" id="A0A4Q7DUX8"/>
<accession>A0A4Q7DUX8</accession>
<comment type="caution">
    <text evidence="1">The sequence shown here is derived from an EMBL/GenBank/DDBJ whole genome shotgun (WGS) entry which is preliminary data.</text>
</comment>